<evidence type="ECO:0000256" key="4">
    <source>
        <dbReference type="ARBA" id="ARBA00023163"/>
    </source>
</evidence>
<comment type="caution">
    <text evidence="8">The sequence shown here is derived from an EMBL/GenBank/DDBJ whole genome shotgun (WGS) entry which is preliminary data.</text>
</comment>
<keyword evidence="2" id="KW-0805">Transcription regulation</keyword>
<dbReference type="InterPro" id="IPR003340">
    <property type="entry name" value="B3_DNA-bd"/>
</dbReference>
<dbReference type="Gene3D" id="2.40.330.10">
    <property type="entry name" value="DNA-binding pseudobarrel domain"/>
    <property type="match status" value="2"/>
</dbReference>
<evidence type="ECO:0000313" key="9">
    <source>
        <dbReference type="Proteomes" id="UP000823388"/>
    </source>
</evidence>
<dbReference type="PANTHER" id="PTHR31391">
    <property type="entry name" value="B3 DOMAIN-CONTAINING PROTEIN OS11G0197600-RELATED"/>
    <property type="match status" value="1"/>
</dbReference>
<evidence type="ECO:0000256" key="1">
    <source>
        <dbReference type="ARBA" id="ARBA00004123"/>
    </source>
</evidence>
<proteinExistence type="predicted"/>
<protein>
    <recommendedName>
        <fullName evidence="7">TF-B3 domain-containing protein</fullName>
    </recommendedName>
</protein>
<dbReference type="Proteomes" id="UP000823388">
    <property type="component" value="Chromosome 9K"/>
</dbReference>
<evidence type="ECO:0000259" key="7">
    <source>
        <dbReference type="SMART" id="SM01019"/>
    </source>
</evidence>
<comment type="subcellular location">
    <subcellularLocation>
        <location evidence="1">Nucleus</location>
    </subcellularLocation>
</comment>
<feature type="region of interest" description="Disordered" evidence="6">
    <location>
        <begin position="76"/>
        <end position="119"/>
    </location>
</feature>
<dbReference type="GO" id="GO:0003677">
    <property type="term" value="F:DNA binding"/>
    <property type="evidence" value="ECO:0007669"/>
    <property type="project" value="UniProtKB-KW"/>
</dbReference>
<dbReference type="AlphaFoldDB" id="A0A8T0NH10"/>
<reference evidence="8" key="1">
    <citation type="submission" date="2020-05" db="EMBL/GenBank/DDBJ databases">
        <title>WGS assembly of Panicum virgatum.</title>
        <authorList>
            <person name="Lovell J.T."/>
            <person name="Jenkins J."/>
            <person name="Shu S."/>
            <person name="Juenger T.E."/>
            <person name="Schmutz J."/>
        </authorList>
    </citation>
    <scope>NUCLEOTIDE SEQUENCE</scope>
    <source>
        <strain evidence="8">AP13</strain>
    </source>
</reference>
<dbReference type="Pfam" id="PF02362">
    <property type="entry name" value="B3"/>
    <property type="match status" value="1"/>
</dbReference>
<accession>A0A8T0NH10</accession>
<dbReference type="GO" id="GO:0005634">
    <property type="term" value="C:nucleus"/>
    <property type="evidence" value="ECO:0007669"/>
    <property type="project" value="UniProtKB-SubCell"/>
</dbReference>
<sequence length="462" mass="51960">MARRSCPKNKSCQCYKRCLDHPDRTMMKGLLSHANSHCKHGTTIIQILGSCCCNKDSCSAPTKNGKMVLEGSARSIDTSMGSSDHATQSSADETPKSLSSSEESSTNETLKPSECQSSQLGRSKTFAKLWMISNKGGLTPEQEDKIDDFVKKIQPQFPVLVVQMKKSSATRQNPAVVISKGYAVEHFPQKSQTITLERPGCKKKWHPRLHVSGRSYVLCGHWRNFKKKGLKENDICIFQPIKGERFRVFLKRFERFRVTVHLLGQASTHSRGQHPRDSNSGSARQLSSAAHVHENSSSRDNFPQLNRRPRHRVLKEFCASDDSGGPSHPPPFIVLRRTSLTPAHEKAVDEKVKAIQSDVPIFVANMSEEIVGENGTFSLDFGSRYAAPAPHLPDGKQTLTLSRDGWRKAWRIKMLNRRMLPGELREFACDNRLRTGDLCLFEPTTKERLAMSVRIIRSEQYS</sequence>
<feature type="compositionally biased region" description="Low complexity" evidence="6">
    <location>
        <begin position="97"/>
        <end position="110"/>
    </location>
</feature>
<feature type="domain" description="TF-B3" evidence="7">
    <location>
        <begin position="160"/>
        <end position="254"/>
    </location>
</feature>
<feature type="region of interest" description="Disordered" evidence="6">
    <location>
        <begin position="265"/>
        <end position="306"/>
    </location>
</feature>
<dbReference type="PANTHER" id="PTHR31391:SF23">
    <property type="entry name" value="B3 DOMAIN-CONTAINING PROTEIN OS03G0619800"/>
    <property type="match status" value="1"/>
</dbReference>
<dbReference type="InterPro" id="IPR015300">
    <property type="entry name" value="DNA-bd_pseudobarrel_sf"/>
</dbReference>
<feature type="domain" description="TF-B3" evidence="7">
    <location>
        <begin position="362"/>
        <end position="459"/>
    </location>
</feature>
<keyword evidence="4" id="KW-0804">Transcription</keyword>
<feature type="compositionally biased region" description="Polar residues" evidence="6">
    <location>
        <begin position="278"/>
        <end position="288"/>
    </location>
</feature>
<evidence type="ECO:0000256" key="3">
    <source>
        <dbReference type="ARBA" id="ARBA00023125"/>
    </source>
</evidence>
<feature type="compositionally biased region" description="Polar residues" evidence="6">
    <location>
        <begin position="76"/>
        <end position="92"/>
    </location>
</feature>
<gene>
    <name evidence="8" type="ORF">PVAP13_9KG097120</name>
</gene>
<evidence type="ECO:0000256" key="5">
    <source>
        <dbReference type="ARBA" id="ARBA00023242"/>
    </source>
</evidence>
<keyword evidence="9" id="KW-1185">Reference proteome</keyword>
<dbReference type="CDD" id="cd10017">
    <property type="entry name" value="B3_DNA"/>
    <property type="match status" value="2"/>
</dbReference>
<evidence type="ECO:0000256" key="2">
    <source>
        <dbReference type="ARBA" id="ARBA00023015"/>
    </source>
</evidence>
<evidence type="ECO:0000256" key="6">
    <source>
        <dbReference type="SAM" id="MobiDB-lite"/>
    </source>
</evidence>
<keyword evidence="3" id="KW-0238">DNA-binding</keyword>
<dbReference type="SUPFAM" id="SSF101936">
    <property type="entry name" value="DNA-binding pseudobarrel domain"/>
    <property type="match status" value="2"/>
</dbReference>
<evidence type="ECO:0000313" key="8">
    <source>
        <dbReference type="EMBL" id="KAG2547412.1"/>
    </source>
</evidence>
<dbReference type="SMART" id="SM01019">
    <property type="entry name" value="B3"/>
    <property type="match status" value="2"/>
</dbReference>
<dbReference type="InterPro" id="IPR044837">
    <property type="entry name" value="REM16-like"/>
</dbReference>
<organism evidence="8 9">
    <name type="scientific">Panicum virgatum</name>
    <name type="common">Blackwell switchgrass</name>
    <dbReference type="NCBI Taxonomy" id="38727"/>
    <lineage>
        <taxon>Eukaryota</taxon>
        <taxon>Viridiplantae</taxon>
        <taxon>Streptophyta</taxon>
        <taxon>Embryophyta</taxon>
        <taxon>Tracheophyta</taxon>
        <taxon>Spermatophyta</taxon>
        <taxon>Magnoliopsida</taxon>
        <taxon>Liliopsida</taxon>
        <taxon>Poales</taxon>
        <taxon>Poaceae</taxon>
        <taxon>PACMAD clade</taxon>
        <taxon>Panicoideae</taxon>
        <taxon>Panicodae</taxon>
        <taxon>Paniceae</taxon>
        <taxon>Panicinae</taxon>
        <taxon>Panicum</taxon>
        <taxon>Panicum sect. Hiantes</taxon>
    </lineage>
</organism>
<keyword evidence="5" id="KW-0539">Nucleus</keyword>
<dbReference type="EMBL" id="CM029053">
    <property type="protein sequence ID" value="KAG2547412.1"/>
    <property type="molecule type" value="Genomic_DNA"/>
</dbReference>
<name>A0A8T0NH10_PANVG</name>